<sequence length="58" mass="6706">MTYEEKKAELNGLVQKIEKGGLTLDEQLELWNRGKELIDELEKMLGTYEDRIKEGHAA</sequence>
<dbReference type="GO" id="GO:0009318">
    <property type="term" value="C:exodeoxyribonuclease VII complex"/>
    <property type="evidence" value="ECO:0007669"/>
    <property type="project" value="InterPro"/>
</dbReference>
<keyword evidence="3" id="KW-0378">Hydrolase</keyword>
<dbReference type="EMBL" id="MH590603">
    <property type="protein sequence ID" value="AXH70431.1"/>
    <property type="molecule type" value="Genomic_DNA"/>
</dbReference>
<organism evidence="4 5">
    <name type="scientific">Gordonia phage Daredevil</name>
    <dbReference type="NCBI Taxonomy" id="2283286"/>
    <lineage>
        <taxon>Viruses</taxon>
        <taxon>Duplodnaviria</taxon>
        <taxon>Heunggongvirae</taxon>
        <taxon>Uroviricota</taxon>
        <taxon>Caudoviricetes</taxon>
        <taxon>Daredevilvirus</taxon>
        <taxon>Daredevilvirus daredevil</taxon>
    </lineage>
</organism>
<keyword evidence="5" id="KW-1185">Reference proteome</keyword>
<evidence type="ECO:0000256" key="2">
    <source>
        <dbReference type="ARBA" id="ARBA00022722"/>
    </source>
</evidence>
<dbReference type="InterPro" id="IPR037004">
    <property type="entry name" value="Exonuc_VII_ssu_sf"/>
</dbReference>
<dbReference type="Gene3D" id="1.10.287.1040">
    <property type="entry name" value="Exonuclease VII, small subunit"/>
    <property type="match status" value="1"/>
</dbReference>
<gene>
    <name evidence="4" type="primary">44</name>
    <name evidence="4" type="ORF">SEA_DAREDEVIL_44</name>
</gene>
<dbReference type="Proteomes" id="UP000257597">
    <property type="component" value="Segment"/>
</dbReference>
<keyword evidence="1" id="KW-0963">Cytoplasm</keyword>
<dbReference type="GO" id="GO:0008855">
    <property type="term" value="F:exodeoxyribonuclease VII activity"/>
    <property type="evidence" value="ECO:0007669"/>
    <property type="project" value="InterPro"/>
</dbReference>
<evidence type="ECO:0000313" key="4">
    <source>
        <dbReference type="EMBL" id="AXH70431.1"/>
    </source>
</evidence>
<name>A0A345MIQ0_9CAUD</name>
<evidence type="ECO:0000256" key="1">
    <source>
        <dbReference type="ARBA" id="ARBA00022490"/>
    </source>
</evidence>
<accession>A0A345MIQ0</accession>
<dbReference type="RefSeq" id="YP_009807158.1">
    <property type="nucleotide sequence ID" value="NC_048021.1"/>
</dbReference>
<proteinExistence type="predicted"/>
<keyword evidence="2" id="KW-0540">Nuclease</keyword>
<dbReference type="KEGG" id="vg:54998034"/>
<protein>
    <submittedName>
        <fullName evidence="4">Uncharacterized protein</fullName>
    </submittedName>
</protein>
<dbReference type="NCBIfam" id="TIGR01280">
    <property type="entry name" value="xseB"/>
    <property type="match status" value="1"/>
</dbReference>
<dbReference type="InterPro" id="IPR003761">
    <property type="entry name" value="Exonuc_VII_S"/>
</dbReference>
<dbReference type="Pfam" id="PF02609">
    <property type="entry name" value="Exonuc_VII_S"/>
    <property type="match status" value="1"/>
</dbReference>
<dbReference type="GO" id="GO:0006308">
    <property type="term" value="P:DNA catabolic process"/>
    <property type="evidence" value="ECO:0007669"/>
    <property type="project" value="InterPro"/>
</dbReference>
<reference evidence="5" key="1">
    <citation type="submission" date="2018-07" db="EMBL/GenBank/DDBJ databases">
        <authorList>
            <person name="Quirk P.G."/>
            <person name="Krulwich T.A."/>
        </authorList>
    </citation>
    <scope>NUCLEOTIDE SEQUENCE [LARGE SCALE GENOMIC DNA]</scope>
</reference>
<dbReference type="GeneID" id="54998034"/>
<dbReference type="SUPFAM" id="SSF116842">
    <property type="entry name" value="XseB-like"/>
    <property type="match status" value="1"/>
</dbReference>
<evidence type="ECO:0000256" key="3">
    <source>
        <dbReference type="ARBA" id="ARBA00022801"/>
    </source>
</evidence>
<evidence type="ECO:0000313" key="5">
    <source>
        <dbReference type="Proteomes" id="UP000257597"/>
    </source>
</evidence>